<gene>
    <name evidence="1" type="ORF">PITG_10810</name>
</gene>
<accession>D0NH50</accession>
<organism evidence="1 2">
    <name type="scientific">Phytophthora infestans (strain T30-4)</name>
    <name type="common">Potato late blight agent</name>
    <dbReference type="NCBI Taxonomy" id="403677"/>
    <lineage>
        <taxon>Eukaryota</taxon>
        <taxon>Sar</taxon>
        <taxon>Stramenopiles</taxon>
        <taxon>Oomycota</taxon>
        <taxon>Peronosporomycetes</taxon>
        <taxon>Peronosporales</taxon>
        <taxon>Peronosporaceae</taxon>
        <taxon>Phytophthora</taxon>
    </lineage>
</organism>
<name>D0NH50_PHYIT</name>
<dbReference type="PANTHER" id="PTHR35606">
    <property type="entry name" value="CELLULOSE-BINDING FAMILY II PROTEIN"/>
    <property type="match status" value="1"/>
</dbReference>
<dbReference type="SUPFAM" id="SSF55486">
    <property type="entry name" value="Metalloproteases ('zincins'), catalytic domain"/>
    <property type="match status" value="1"/>
</dbReference>
<proteinExistence type="predicted"/>
<dbReference type="Proteomes" id="UP000006643">
    <property type="component" value="Unassembled WGS sequence"/>
</dbReference>
<dbReference type="HOGENOM" id="CLU_1859178_0_0_1"/>
<dbReference type="PANTHER" id="PTHR35606:SF4">
    <property type="entry name" value="CELLULOSE-BINDING FAMILY II PROTEIN"/>
    <property type="match status" value="1"/>
</dbReference>
<dbReference type="KEGG" id="pif:PITG_10810"/>
<dbReference type="VEuPathDB" id="FungiDB:PITG_10810"/>
<evidence type="ECO:0000313" key="2">
    <source>
        <dbReference type="Proteomes" id="UP000006643"/>
    </source>
</evidence>
<dbReference type="InParanoid" id="D0NH50"/>
<dbReference type="RefSeq" id="XP_002901633.1">
    <property type="nucleotide sequence ID" value="XM_002901587.1"/>
</dbReference>
<dbReference type="GeneID" id="9465568"/>
<dbReference type="eggNOG" id="ENOG502RD2C">
    <property type="taxonomic scope" value="Eukaryota"/>
</dbReference>
<dbReference type="OrthoDB" id="94998at2759"/>
<evidence type="ECO:0000313" key="1">
    <source>
        <dbReference type="EMBL" id="EEY58689.1"/>
    </source>
</evidence>
<dbReference type="EMBL" id="DS028137">
    <property type="protein sequence ID" value="EEY58689.1"/>
    <property type="molecule type" value="Genomic_DNA"/>
</dbReference>
<dbReference type="AlphaFoldDB" id="D0NH50"/>
<keyword evidence="2" id="KW-1185">Reference proteome</keyword>
<sequence length="138" mass="15764">MVGWATKDKAQLEWTDDSLGPVYEGSVDSEGVPQCPDECYRFYDNVNNRWSDTSSCTGEPFDVSLNDTMDNLYDENIMFIGHEIGHGFGLPDFYGLETKPSKDFPNSIMMAYSSTTITPSDGWMLRRVLDRVRSRYNF</sequence>
<reference evidence="2" key="1">
    <citation type="journal article" date="2009" name="Nature">
        <title>Genome sequence and analysis of the Irish potato famine pathogen Phytophthora infestans.</title>
        <authorList>
            <consortium name="The Broad Institute Genome Sequencing Platform"/>
            <person name="Haas B.J."/>
            <person name="Kamoun S."/>
            <person name="Zody M.C."/>
            <person name="Jiang R.H."/>
            <person name="Handsaker R.E."/>
            <person name="Cano L.M."/>
            <person name="Grabherr M."/>
            <person name="Kodira C.D."/>
            <person name="Raffaele S."/>
            <person name="Torto-Alalibo T."/>
            <person name="Bozkurt T.O."/>
            <person name="Ah-Fong A.M."/>
            <person name="Alvarado L."/>
            <person name="Anderson V.L."/>
            <person name="Armstrong M.R."/>
            <person name="Avrova A."/>
            <person name="Baxter L."/>
            <person name="Beynon J."/>
            <person name="Boevink P.C."/>
            <person name="Bollmann S.R."/>
            <person name="Bos J.I."/>
            <person name="Bulone V."/>
            <person name="Cai G."/>
            <person name="Cakir C."/>
            <person name="Carrington J.C."/>
            <person name="Chawner M."/>
            <person name="Conti L."/>
            <person name="Costanzo S."/>
            <person name="Ewan R."/>
            <person name="Fahlgren N."/>
            <person name="Fischbach M.A."/>
            <person name="Fugelstad J."/>
            <person name="Gilroy E.M."/>
            <person name="Gnerre S."/>
            <person name="Green P.J."/>
            <person name="Grenville-Briggs L.J."/>
            <person name="Griffith J."/>
            <person name="Grunwald N.J."/>
            <person name="Horn K."/>
            <person name="Horner N.R."/>
            <person name="Hu C.H."/>
            <person name="Huitema E."/>
            <person name="Jeong D.H."/>
            <person name="Jones A.M."/>
            <person name="Jones J.D."/>
            <person name="Jones R.W."/>
            <person name="Karlsson E.K."/>
            <person name="Kunjeti S.G."/>
            <person name="Lamour K."/>
            <person name="Liu Z."/>
            <person name="Ma L."/>
            <person name="Maclean D."/>
            <person name="Chibucos M.C."/>
            <person name="McDonald H."/>
            <person name="McWalters J."/>
            <person name="Meijer H.J."/>
            <person name="Morgan W."/>
            <person name="Morris P.F."/>
            <person name="Munro C.A."/>
            <person name="O'Neill K."/>
            <person name="Ospina-Giraldo M."/>
            <person name="Pinzon A."/>
            <person name="Pritchard L."/>
            <person name="Ramsahoye B."/>
            <person name="Ren Q."/>
            <person name="Restrepo S."/>
            <person name="Roy S."/>
            <person name="Sadanandom A."/>
            <person name="Savidor A."/>
            <person name="Schornack S."/>
            <person name="Schwartz D.C."/>
            <person name="Schumann U.D."/>
            <person name="Schwessinger B."/>
            <person name="Seyer L."/>
            <person name="Sharpe T."/>
            <person name="Silvar C."/>
            <person name="Song J."/>
            <person name="Studholme D.J."/>
            <person name="Sykes S."/>
            <person name="Thines M."/>
            <person name="van de Vondervoort P.J."/>
            <person name="Phuntumart V."/>
            <person name="Wawra S."/>
            <person name="Weide R."/>
            <person name="Win J."/>
            <person name="Young C."/>
            <person name="Zhou S."/>
            <person name="Fry W."/>
            <person name="Meyers B.C."/>
            <person name="van West P."/>
            <person name="Ristaino J."/>
            <person name="Govers F."/>
            <person name="Birch P.R."/>
            <person name="Whisson S.C."/>
            <person name="Judelson H.S."/>
            <person name="Nusbaum C."/>
        </authorList>
    </citation>
    <scope>NUCLEOTIDE SEQUENCE [LARGE SCALE GENOMIC DNA]</scope>
    <source>
        <strain evidence="2">T30-4</strain>
    </source>
</reference>
<protein>
    <recommendedName>
        <fullName evidence="3">Neutral zinc metallopeptidase, Zn-binding site</fullName>
    </recommendedName>
</protein>
<evidence type="ECO:0008006" key="3">
    <source>
        <dbReference type="Google" id="ProtNLM"/>
    </source>
</evidence>